<accession>A0ABS6XPM0</accession>
<evidence type="ECO:0000313" key="2">
    <source>
        <dbReference type="EMBL" id="MBW4332076.1"/>
    </source>
</evidence>
<dbReference type="EMBL" id="JAHWZX010000017">
    <property type="protein sequence ID" value="MBW4332076.1"/>
    <property type="molecule type" value="Genomic_DNA"/>
</dbReference>
<keyword evidence="1" id="KW-0472">Membrane</keyword>
<dbReference type="Pfam" id="PF03729">
    <property type="entry name" value="DUF308"/>
    <property type="match status" value="1"/>
</dbReference>
<evidence type="ECO:0000313" key="3">
    <source>
        <dbReference type="Proteomes" id="UP001197214"/>
    </source>
</evidence>
<feature type="transmembrane region" description="Helical" evidence="1">
    <location>
        <begin position="155"/>
        <end position="177"/>
    </location>
</feature>
<name>A0ABS6XPM0_9SPHN</name>
<dbReference type="Proteomes" id="UP001197214">
    <property type="component" value="Unassembled WGS sequence"/>
</dbReference>
<dbReference type="InterPro" id="IPR052712">
    <property type="entry name" value="Acid_resist_chaperone_HdeD"/>
</dbReference>
<feature type="transmembrane region" description="Helical" evidence="1">
    <location>
        <begin position="129"/>
        <end position="149"/>
    </location>
</feature>
<reference evidence="2 3" key="1">
    <citation type="submission" date="2021-07" db="EMBL/GenBank/DDBJ databases">
        <title>Stakelama flava sp. nov., a novel endophytic bacterium isolated from branch of Kandelia candel.</title>
        <authorList>
            <person name="Tuo L."/>
        </authorList>
    </citation>
    <scope>NUCLEOTIDE SEQUENCE [LARGE SCALE GENOMIC DNA]</scope>
    <source>
        <strain evidence="2 3">CBK3Z-3</strain>
    </source>
</reference>
<organism evidence="2 3">
    <name type="scientific">Stakelama flava</name>
    <dbReference type="NCBI Taxonomy" id="2860338"/>
    <lineage>
        <taxon>Bacteria</taxon>
        <taxon>Pseudomonadati</taxon>
        <taxon>Pseudomonadota</taxon>
        <taxon>Alphaproteobacteria</taxon>
        <taxon>Sphingomonadales</taxon>
        <taxon>Sphingomonadaceae</taxon>
        <taxon>Stakelama</taxon>
    </lineage>
</organism>
<keyword evidence="3" id="KW-1185">Reference proteome</keyword>
<feature type="transmembrane region" description="Helical" evidence="1">
    <location>
        <begin position="99"/>
        <end position="122"/>
    </location>
</feature>
<feature type="transmembrane region" description="Helical" evidence="1">
    <location>
        <begin position="75"/>
        <end position="93"/>
    </location>
</feature>
<comment type="caution">
    <text evidence="2">The sequence shown here is derived from an EMBL/GenBank/DDBJ whole genome shotgun (WGS) entry which is preliminary data.</text>
</comment>
<keyword evidence="1" id="KW-1133">Transmembrane helix</keyword>
<dbReference type="InterPro" id="IPR005325">
    <property type="entry name" value="DUF308_memb"/>
</dbReference>
<keyword evidence="1" id="KW-0812">Transmembrane</keyword>
<feature type="transmembrane region" description="Helical" evidence="1">
    <location>
        <begin position="21"/>
        <end position="40"/>
    </location>
</feature>
<dbReference type="PANTHER" id="PTHR34989:SF1">
    <property type="entry name" value="PROTEIN HDED"/>
    <property type="match status" value="1"/>
</dbReference>
<proteinExistence type="predicted"/>
<gene>
    <name evidence="2" type="ORF">KY084_14495</name>
</gene>
<sequence length="183" mass="19263">MDPTPFETTQTAIAGRGWGWLMAYGILCVLGGLAALLWPFPATLSVTLLVGTFLIVIGAAALIAAFGARGHETRLYSILFGVVSLVLGVMLWIGPVTGAISLTMLLAIWLGARGIMELFWGLRMRRNRGLMIVLGLINIALTILIVASIPVTGLTLPGVLLGISLLMGGVTAIASAWTHRSVV</sequence>
<protein>
    <submittedName>
        <fullName evidence="2">DUF308 domain-containing protein</fullName>
    </submittedName>
</protein>
<feature type="transmembrane region" description="Helical" evidence="1">
    <location>
        <begin position="46"/>
        <end position="68"/>
    </location>
</feature>
<evidence type="ECO:0000256" key="1">
    <source>
        <dbReference type="SAM" id="Phobius"/>
    </source>
</evidence>
<dbReference type="PANTHER" id="PTHR34989">
    <property type="entry name" value="PROTEIN HDED"/>
    <property type="match status" value="1"/>
</dbReference>